<feature type="domain" description="DUF7737" evidence="3">
    <location>
        <begin position="721"/>
        <end position="824"/>
    </location>
</feature>
<gene>
    <name evidence="4" type="ORF">GCM10010140_70380</name>
</gene>
<sequence>MGVIEEMTCIYNHLHGYVSDETREICRRFEELFEQGLPPGPDTDWRVYGHWAQLKLGLGPEGGHEHDERALRLIHSVAERDIDWTLMDARLLVHRAGELVHRGHTRYEEIYRLPFAVARRFGFQERRELLGWLAEPSRRSGSRTQQVWQARSEQAREALAGRLQELLTEPPGHGPAGVVRNMIWECDDFARLLAEEYGPRLAAPEALPLLRHWNTARSAKPSARWIRTAETLLTADTVALLREILTRLVAHRERRVRHMVDGEHVWTETVFLHERTIVPVRGMIWTCEVTEERWVTSLLGDIALTCGTGSNGMGSTCRSEKLANAAVGVLARRGGLEAIVPLARVQAKTRARSVLAAVARTLDAVAEQAGLTREQLLDRTVPAFGLGPDGVREERIGDHRVRLCADGPALRFVNAAGKALKSAPQAVRKDPVLAELRITLKELRQALAAERFRLEQALIKERTWHWREVVEFFLDHPVTGRYARTLIWRLPQGSAGIPVRTDDGWELSDPRGHRVRPDPGTRVGLWHPIHASAEEVRVWRDHLLEHGIRQPYKQAFREVYLLTPAEERTGTFSNRFAGHVLRYGQAKTLLNQRGWTGLSIGHWDYECGGDQGAAVRELSGWRARWGMHVVSSPEGDGWDTASLCAGERITFHRAEDAPGRHDEGHRGDVPLTEVPPLVLSEVLRDADLAVGVTSVGLGERATGGHEDYWHSYGFGELTETARTRRDVLTRLLPRLRIADRTELTDRFLRVRGDLRTYRIHLGSGNILMEPNDAYLCIVPGGDRAAQAVFLPFEEDGGMLSVILSKAFLLADDTSITDPSITRQLVP</sequence>
<proteinExistence type="predicted"/>
<name>A0ABQ2RJS0_9ACTN</name>
<reference evidence="5" key="1">
    <citation type="journal article" date="2019" name="Int. J. Syst. Evol. Microbiol.">
        <title>The Global Catalogue of Microorganisms (GCM) 10K type strain sequencing project: providing services to taxonomists for standard genome sequencing and annotation.</title>
        <authorList>
            <consortium name="The Broad Institute Genomics Platform"/>
            <consortium name="The Broad Institute Genome Sequencing Center for Infectious Disease"/>
            <person name="Wu L."/>
            <person name="Ma J."/>
        </authorList>
    </citation>
    <scope>NUCLEOTIDE SEQUENCE [LARGE SCALE GENOMIC DNA]</scope>
    <source>
        <strain evidence="5">JCM 3115</strain>
    </source>
</reference>
<accession>A0ABQ2RJS0</accession>
<feature type="domain" description="DUF4132" evidence="2">
    <location>
        <begin position="417"/>
        <end position="595"/>
    </location>
</feature>
<evidence type="ECO:0008006" key="6">
    <source>
        <dbReference type="Google" id="ProtNLM"/>
    </source>
</evidence>
<evidence type="ECO:0000256" key="1">
    <source>
        <dbReference type="SAM" id="Coils"/>
    </source>
</evidence>
<dbReference type="InterPro" id="IPR025406">
    <property type="entry name" value="DUF4132"/>
</dbReference>
<keyword evidence="1" id="KW-0175">Coiled coil</keyword>
<feature type="coiled-coil region" evidence="1">
    <location>
        <begin position="433"/>
        <end position="460"/>
    </location>
</feature>
<organism evidence="4 5">
    <name type="scientific">Streptosporangium pseudovulgare</name>
    <dbReference type="NCBI Taxonomy" id="35765"/>
    <lineage>
        <taxon>Bacteria</taxon>
        <taxon>Bacillati</taxon>
        <taxon>Actinomycetota</taxon>
        <taxon>Actinomycetes</taxon>
        <taxon>Streptosporangiales</taxon>
        <taxon>Streptosporangiaceae</taxon>
        <taxon>Streptosporangium</taxon>
    </lineage>
</organism>
<dbReference type="EMBL" id="BMQJ01000027">
    <property type="protein sequence ID" value="GGQ30153.1"/>
    <property type="molecule type" value="Genomic_DNA"/>
</dbReference>
<dbReference type="Pfam" id="PF13569">
    <property type="entry name" value="DUF4132"/>
    <property type="match status" value="1"/>
</dbReference>
<evidence type="ECO:0000313" key="4">
    <source>
        <dbReference type="EMBL" id="GGQ30153.1"/>
    </source>
</evidence>
<dbReference type="Proteomes" id="UP000611554">
    <property type="component" value="Unassembled WGS sequence"/>
</dbReference>
<evidence type="ECO:0000313" key="5">
    <source>
        <dbReference type="Proteomes" id="UP000611554"/>
    </source>
</evidence>
<dbReference type="Pfam" id="PF24879">
    <property type="entry name" value="DUF7737"/>
    <property type="match status" value="1"/>
</dbReference>
<dbReference type="InterPro" id="IPR056639">
    <property type="entry name" value="DUF7737"/>
</dbReference>
<evidence type="ECO:0000259" key="3">
    <source>
        <dbReference type="Pfam" id="PF24879"/>
    </source>
</evidence>
<protein>
    <recommendedName>
        <fullName evidence="6">DUF4132 domain-containing protein</fullName>
    </recommendedName>
</protein>
<comment type="caution">
    <text evidence="4">The sequence shown here is derived from an EMBL/GenBank/DDBJ whole genome shotgun (WGS) entry which is preliminary data.</text>
</comment>
<keyword evidence="5" id="KW-1185">Reference proteome</keyword>
<evidence type="ECO:0000259" key="2">
    <source>
        <dbReference type="Pfam" id="PF13569"/>
    </source>
</evidence>
<dbReference type="RefSeq" id="WP_189250738.1">
    <property type="nucleotide sequence ID" value="NZ_BMQJ01000027.1"/>
</dbReference>